<evidence type="ECO:0000313" key="1">
    <source>
        <dbReference type="EMBL" id="QKQ46602.1"/>
    </source>
</evidence>
<proteinExistence type="predicted"/>
<dbReference type="RefSeq" id="WP_174716021.1">
    <property type="nucleotide sequence ID" value="NZ_CP054569.1"/>
</dbReference>
<name>A0A6N0JHT6_ACHDE</name>
<sequence>MMNSLAAKTVLKMMAEGEVPLVIFWRCSEKWTLLTNQYLRGRIDGVFASVLLDDVSDVLTVNDKNTPPNEFKREAEYFSVGKDKIIFWTPKGAPHFSLRNILGMFPLNAPI</sequence>
<reference evidence="1 2" key="1">
    <citation type="submission" date="2020-05" db="EMBL/GenBank/DDBJ databases">
        <title>FDA dAtabase for Regulatory Grade micrObial Sequences (FDA-ARGOS): Supporting development and validation of Infectious Disease Dx tests.</title>
        <authorList>
            <person name="Sproer C."/>
            <person name="Gronow S."/>
            <person name="Severitt S."/>
            <person name="Schroder I."/>
            <person name="Tallon L."/>
            <person name="Sadzewicz L."/>
            <person name="Zhao X."/>
            <person name="Vavikolanu K."/>
            <person name="Mehta A."/>
            <person name="Aluvathingal J."/>
            <person name="Nadendla S."/>
            <person name="Myers T."/>
            <person name="Yan Y."/>
            <person name="Sichtig H."/>
        </authorList>
    </citation>
    <scope>NUCLEOTIDE SEQUENCE [LARGE SCALE GENOMIC DNA]</scope>
    <source>
        <strain evidence="1 2">FDAARGOS_787</strain>
    </source>
</reference>
<evidence type="ECO:0000313" key="2">
    <source>
        <dbReference type="Proteomes" id="UP000509782"/>
    </source>
</evidence>
<organism evidence="1 2">
    <name type="scientific">Achromobacter denitrificans</name>
    <name type="common">Alcaligenes denitrificans</name>
    <dbReference type="NCBI Taxonomy" id="32002"/>
    <lineage>
        <taxon>Bacteria</taxon>
        <taxon>Pseudomonadati</taxon>
        <taxon>Pseudomonadota</taxon>
        <taxon>Betaproteobacteria</taxon>
        <taxon>Burkholderiales</taxon>
        <taxon>Alcaligenaceae</taxon>
        <taxon>Achromobacter</taxon>
    </lineage>
</organism>
<dbReference type="Proteomes" id="UP000509782">
    <property type="component" value="Chromosome"/>
</dbReference>
<dbReference type="AlphaFoldDB" id="A0A6N0JHT6"/>
<protein>
    <submittedName>
        <fullName evidence="1">Uncharacterized protein</fullName>
    </submittedName>
</protein>
<gene>
    <name evidence="1" type="ORF">FOC81_07800</name>
</gene>
<accession>A0A6N0JHT6</accession>
<dbReference type="EMBL" id="CP054569">
    <property type="protein sequence ID" value="QKQ46602.1"/>
    <property type="molecule type" value="Genomic_DNA"/>
</dbReference>